<evidence type="ECO:0000313" key="3">
    <source>
        <dbReference type="Proteomes" id="UP000618051"/>
    </source>
</evidence>
<reference evidence="2 3" key="2">
    <citation type="journal article" date="2021" name="J. Hered.">
        <title>Feather Gene Expression Elucidates the Developmental Basis of Plumage Iridescence in African Starlings.</title>
        <authorList>
            <person name="Rubenstein D.R."/>
            <person name="Corvelo A."/>
            <person name="MacManes M.D."/>
            <person name="Maia R."/>
            <person name="Narzisi G."/>
            <person name="Rousaki A."/>
            <person name="Vandenabeele P."/>
            <person name="Shawkey M.D."/>
            <person name="Solomon J."/>
        </authorList>
    </citation>
    <scope>NUCLEOTIDE SEQUENCE [LARGE SCALE GENOMIC DNA]</scope>
    <source>
        <strain evidence="2">SS15</strain>
    </source>
</reference>
<organism evidence="1">
    <name type="scientific">Lamprotornis superbus</name>
    <dbReference type="NCBI Taxonomy" id="245042"/>
    <lineage>
        <taxon>Eukaryota</taxon>
        <taxon>Metazoa</taxon>
        <taxon>Chordata</taxon>
        <taxon>Craniata</taxon>
        <taxon>Vertebrata</taxon>
        <taxon>Euteleostomi</taxon>
        <taxon>Archelosauria</taxon>
        <taxon>Archosauria</taxon>
        <taxon>Dinosauria</taxon>
        <taxon>Saurischia</taxon>
        <taxon>Theropoda</taxon>
        <taxon>Coelurosauria</taxon>
        <taxon>Aves</taxon>
        <taxon>Neognathae</taxon>
        <taxon>Neoaves</taxon>
        <taxon>Telluraves</taxon>
        <taxon>Australaves</taxon>
        <taxon>Passeriformes</taxon>
        <taxon>Sturnidae</taxon>
        <taxon>Lamprotornis</taxon>
    </lineage>
</organism>
<reference evidence="1" key="1">
    <citation type="submission" date="2020-10" db="EMBL/GenBank/DDBJ databases">
        <title>Feather gene expression reveals the developmental basis of iridescence in African starlings.</title>
        <authorList>
            <person name="Rubenstein D.R."/>
        </authorList>
    </citation>
    <scope>NUCLEOTIDE SEQUENCE</scope>
    <source>
        <strain evidence="1">SS15</strain>
        <tissue evidence="1">Liver</tissue>
    </source>
</reference>
<accession>A0A835NZE2</accession>
<evidence type="ECO:0000313" key="1">
    <source>
        <dbReference type="EMBL" id="KAG0125401.1"/>
    </source>
</evidence>
<proteinExistence type="predicted"/>
<comment type="caution">
    <text evidence="1">The sequence shown here is derived from an EMBL/GenBank/DDBJ whole genome shotgun (WGS) entry which is preliminary data.</text>
</comment>
<reference evidence="2" key="3">
    <citation type="submission" date="2022-01" db="EMBL/GenBank/DDBJ databases">
        <authorList>
            <person name="Rubenstein D.R."/>
        </authorList>
    </citation>
    <scope>NUCLEOTIDE SEQUENCE</scope>
    <source>
        <strain evidence="2">SS15</strain>
        <tissue evidence="2">Liver</tissue>
    </source>
</reference>
<gene>
    <name evidence="2" type="ORF">IHE44_0005274</name>
    <name evidence="1" type="ORF">IHE44_005384</name>
</gene>
<keyword evidence="3" id="KW-1185">Reference proteome</keyword>
<name>A0A835NZE2_9PASS</name>
<dbReference type="EMBL" id="JADDUC010000021">
    <property type="protein sequence ID" value="KAG0125401.1"/>
    <property type="molecule type" value="Genomic_DNA"/>
</dbReference>
<sequence length="248" mass="28603">MLNLMKVSLMPTVKSHRTRIIFETHSQVTKKIQAVKNIIDDTYNEYFDREAGLLQVQFYLELQEEDKWSRLTANQSPPQQQKQLSAYYYLAREVFQSFPVNAVHRKGFDESSLVMMETTWKAEANADDLMRYEISLWALCGKLDPSPSSRLETVLAVTDGLLGDPSATRLLPDMTEEVQPPWSLQWKQAKKEAEPELHGKQADTLGLTSDEDMTMQWEEQHYKKCSTRTVVISNSFRKESEQQSQGSD</sequence>
<dbReference type="EMBL" id="JADDUC020000002">
    <property type="protein sequence ID" value="KAI1241783.1"/>
    <property type="molecule type" value="Genomic_DNA"/>
</dbReference>
<evidence type="ECO:0000313" key="2">
    <source>
        <dbReference type="EMBL" id="KAI1241783.1"/>
    </source>
</evidence>
<dbReference type="Proteomes" id="UP000618051">
    <property type="component" value="Unassembled WGS sequence"/>
</dbReference>
<dbReference type="AlphaFoldDB" id="A0A835NZE2"/>
<protein>
    <submittedName>
        <fullName evidence="1">Uncharacterized protein</fullName>
    </submittedName>
</protein>